<dbReference type="EMBL" id="MU151292">
    <property type="protein sequence ID" value="KAF9445597.1"/>
    <property type="molecule type" value="Genomic_DNA"/>
</dbReference>
<dbReference type="GO" id="GO:0015297">
    <property type="term" value="F:antiporter activity"/>
    <property type="evidence" value="ECO:0007669"/>
    <property type="project" value="InterPro"/>
</dbReference>
<dbReference type="NCBIfam" id="TIGR00797">
    <property type="entry name" value="matE"/>
    <property type="match status" value="1"/>
</dbReference>
<evidence type="ECO:0000256" key="3">
    <source>
        <dbReference type="ARBA" id="ARBA00022692"/>
    </source>
</evidence>
<feature type="transmembrane region" description="Helical" evidence="7">
    <location>
        <begin position="352"/>
        <end position="376"/>
    </location>
</feature>
<evidence type="ECO:0000256" key="4">
    <source>
        <dbReference type="ARBA" id="ARBA00022989"/>
    </source>
</evidence>
<protein>
    <submittedName>
        <fullName evidence="8">Multidrug/Oligosaccharidyl-lipid/Polysaccharide flippase</fullName>
    </submittedName>
</protein>
<reference evidence="8" key="1">
    <citation type="submission" date="2020-11" db="EMBL/GenBank/DDBJ databases">
        <authorList>
            <consortium name="DOE Joint Genome Institute"/>
            <person name="Ahrendt S."/>
            <person name="Riley R."/>
            <person name="Andreopoulos W."/>
            <person name="Labutti K."/>
            <person name="Pangilinan J."/>
            <person name="Ruiz-Duenas F.J."/>
            <person name="Barrasa J.M."/>
            <person name="Sanchez-Garcia M."/>
            <person name="Camarero S."/>
            <person name="Miyauchi S."/>
            <person name="Serrano A."/>
            <person name="Linde D."/>
            <person name="Babiker R."/>
            <person name="Drula E."/>
            <person name="Ayuso-Fernandez I."/>
            <person name="Pacheco R."/>
            <person name="Padilla G."/>
            <person name="Ferreira P."/>
            <person name="Barriuso J."/>
            <person name="Kellner H."/>
            <person name="Castanera R."/>
            <person name="Alfaro M."/>
            <person name="Ramirez L."/>
            <person name="Pisabarro A.G."/>
            <person name="Kuo A."/>
            <person name="Tritt A."/>
            <person name="Lipzen A."/>
            <person name="He G."/>
            <person name="Yan M."/>
            <person name="Ng V."/>
            <person name="Cullen D."/>
            <person name="Martin F."/>
            <person name="Rosso M.-N."/>
            <person name="Henrissat B."/>
            <person name="Hibbett D."/>
            <person name="Martinez A.T."/>
            <person name="Grigoriev I.V."/>
        </authorList>
    </citation>
    <scope>NUCLEOTIDE SEQUENCE</scope>
    <source>
        <strain evidence="8">MF-IS2</strain>
    </source>
</reference>
<evidence type="ECO:0000256" key="6">
    <source>
        <dbReference type="SAM" id="MobiDB-lite"/>
    </source>
</evidence>
<evidence type="ECO:0000313" key="9">
    <source>
        <dbReference type="Proteomes" id="UP000807342"/>
    </source>
</evidence>
<dbReference type="AlphaFoldDB" id="A0A9P6BZN2"/>
<feature type="transmembrane region" description="Helical" evidence="7">
    <location>
        <begin position="295"/>
        <end position="318"/>
    </location>
</feature>
<feature type="transmembrane region" description="Helical" evidence="7">
    <location>
        <begin position="455"/>
        <end position="476"/>
    </location>
</feature>
<feature type="transmembrane region" description="Helical" evidence="7">
    <location>
        <begin position="396"/>
        <end position="416"/>
    </location>
</feature>
<evidence type="ECO:0000256" key="2">
    <source>
        <dbReference type="ARBA" id="ARBA00010199"/>
    </source>
</evidence>
<feature type="transmembrane region" description="Helical" evidence="7">
    <location>
        <begin position="86"/>
        <end position="108"/>
    </location>
</feature>
<comment type="caution">
    <text evidence="8">The sequence shown here is derived from an EMBL/GenBank/DDBJ whole genome shotgun (WGS) entry which is preliminary data.</text>
</comment>
<feature type="region of interest" description="Disordered" evidence="6">
    <location>
        <begin position="13"/>
        <end position="38"/>
    </location>
</feature>
<feature type="transmembrane region" description="Helical" evidence="7">
    <location>
        <begin position="270"/>
        <end position="289"/>
    </location>
</feature>
<dbReference type="GO" id="GO:0042910">
    <property type="term" value="F:xenobiotic transmembrane transporter activity"/>
    <property type="evidence" value="ECO:0007669"/>
    <property type="project" value="InterPro"/>
</dbReference>
<dbReference type="InterPro" id="IPR002528">
    <property type="entry name" value="MATE_fam"/>
</dbReference>
<dbReference type="GO" id="GO:1990961">
    <property type="term" value="P:xenobiotic detoxification by transmembrane export across the plasma membrane"/>
    <property type="evidence" value="ECO:0007669"/>
    <property type="project" value="InterPro"/>
</dbReference>
<keyword evidence="5 7" id="KW-0472">Membrane</keyword>
<feature type="transmembrane region" description="Helical" evidence="7">
    <location>
        <begin position="428"/>
        <end position="449"/>
    </location>
</feature>
<dbReference type="Pfam" id="PF01554">
    <property type="entry name" value="MatE"/>
    <property type="match status" value="2"/>
</dbReference>
<accession>A0A9P6BZN2</accession>
<keyword evidence="4 7" id="KW-1133">Transmembrane helix</keyword>
<feature type="compositionally biased region" description="Polar residues" evidence="6">
    <location>
        <begin position="19"/>
        <end position="29"/>
    </location>
</feature>
<keyword evidence="9" id="KW-1185">Reference proteome</keyword>
<keyword evidence="3 7" id="KW-0812">Transmembrane</keyword>
<comment type="similarity">
    <text evidence="2">Belongs to the multi antimicrobial extrusion (MATE) (TC 2.A.66.1) family.</text>
</comment>
<dbReference type="OrthoDB" id="2126698at2759"/>
<dbReference type="Proteomes" id="UP000807342">
    <property type="component" value="Unassembled WGS sequence"/>
</dbReference>
<evidence type="ECO:0000256" key="7">
    <source>
        <dbReference type="SAM" id="Phobius"/>
    </source>
</evidence>
<name>A0A9P6BZN2_9AGAR</name>
<dbReference type="InterPro" id="IPR045069">
    <property type="entry name" value="MATE_euk"/>
</dbReference>
<organism evidence="8 9">
    <name type="scientific">Macrolepiota fuliginosa MF-IS2</name>
    <dbReference type="NCBI Taxonomy" id="1400762"/>
    <lineage>
        <taxon>Eukaryota</taxon>
        <taxon>Fungi</taxon>
        <taxon>Dikarya</taxon>
        <taxon>Basidiomycota</taxon>
        <taxon>Agaricomycotina</taxon>
        <taxon>Agaricomycetes</taxon>
        <taxon>Agaricomycetidae</taxon>
        <taxon>Agaricales</taxon>
        <taxon>Agaricineae</taxon>
        <taxon>Agaricaceae</taxon>
        <taxon>Macrolepiota</taxon>
    </lineage>
</organism>
<evidence type="ECO:0000313" key="8">
    <source>
        <dbReference type="EMBL" id="KAF9445597.1"/>
    </source>
</evidence>
<evidence type="ECO:0000256" key="1">
    <source>
        <dbReference type="ARBA" id="ARBA00004141"/>
    </source>
</evidence>
<feature type="transmembrane region" description="Helical" evidence="7">
    <location>
        <begin position="202"/>
        <end position="221"/>
    </location>
</feature>
<feature type="transmembrane region" description="Helical" evidence="7">
    <location>
        <begin position="58"/>
        <end position="80"/>
    </location>
</feature>
<sequence length="512" mass="55607">MENNLSTQNALASEATPLLNPNHTANPSRNAEEPSVPLDAESPIQMIREELPILIKSAIPVFGTHVLEYTVIVASVVSIGHLSTNALAAIALGSMTAAVSGFSIIQGFTSALDTLLPSAWTSSQPQLVGLWAQRMFVVMTVCLIPMYTVWFNAEPILLALKQDPEVARLAAIYLRWVSLGLPAYVFNCVSRRYFQSQGLFSIPTRIIMFVAPLNAFLNYLLVWGPKPIHLGFIGAPLATAISFNVFSLLSIIYGIFFVPKTAWHPISRKTFSGLGIIIRLGVSSVGQYASEWWAWELVALGASFLGPVALATQSVLLVSSSTTFQAPYALSVAASVRIGNLLGEKQAKRANIAAVAALLAALVMAALMSAMFIVFRNSWGYLFNDDPVVVKMVADILPLVALFQFFDGGATVAGGILRAQGKQLTGALLNFSAYYIIGIPFGMLLAFKFDVKLPGIWIGLAISLLYCAVLGSWVALRADWEYEVVKVERRLAEERDRDQKAITTEEVIEESV</sequence>
<feature type="transmembrane region" description="Helical" evidence="7">
    <location>
        <begin position="128"/>
        <end position="150"/>
    </location>
</feature>
<comment type="subcellular location">
    <subcellularLocation>
        <location evidence="1">Membrane</location>
        <topology evidence="1">Multi-pass membrane protein</topology>
    </subcellularLocation>
</comment>
<gene>
    <name evidence="8" type="ORF">P691DRAFT_710066</name>
</gene>
<dbReference type="GO" id="GO:0016020">
    <property type="term" value="C:membrane"/>
    <property type="evidence" value="ECO:0007669"/>
    <property type="project" value="UniProtKB-SubCell"/>
</dbReference>
<feature type="transmembrane region" description="Helical" evidence="7">
    <location>
        <begin position="233"/>
        <end position="258"/>
    </location>
</feature>
<evidence type="ECO:0000256" key="5">
    <source>
        <dbReference type="ARBA" id="ARBA00023136"/>
    </source>
</evidence>
<dbReference type="CDD" id="cd13132">
    <property type="entry name" value="MATE_eukaryotic"/>
    <property type="match status" value="1"/>
</dbReference>
<dbReference type="PANTHER" id="PTHR11206">
    <property type="entry name" value="MULTIDRUG RESISTANCE PROTEIN"/>
    <property type="match status" value="1"/>
</dbReference>
<proteinExistence type="inferred from homology"/>